<organism evidence="12 13">
    <name type="scientific">Branchiostoma lanceolatum</name>
    <name type="common">Common lancelet</name>
    <name type="synonym">Amphioxus lanceolatum</name>
    <dbReference type="NCBI Taxonomy" id="7740"/>
    <lineage>
        <taxon>Eukaryota</taxon>
        <taxon>Metazoa</taxon>
        <taxon>Chordata</taxon>
        <taxon>Cephalochordata</taxon>
        <taxon>Leptocardii</taxon>
        <taxon>Amphioxiformes</taxon>
        <taxon>Branchiostomatidae</taxon>
        <taxon>Branchiostoma</taxon>
    </lineage>
</organism>
<gene>
    <name evidence="12" type="primary">PPTC7</name>
    <name evidence="12" type="ORF">BLAG_LOCUS1721</name>
</gene>
<evidence type="ECO:0000256" key="1">
    <source>
        <dbReference type="ARBA" id="ARBA00001936"/>
    </source>
</evidence>
<evidence type="ECO:0000256" key="4">
    <source>
        <dbReference type="ARBA" id="ARBA00022723"/>
    </source>
</evidence>
<evidence type="ECO:0000256" key="3">
    <source>
        <dbReference type="ARBA" id="ARBA00006702"/>
    </source>
</evidence>
<comment type="catalytic activity">
    <reaction evidence="9 10">
        <text>O-phospho-L-threonyl-[protein] + H2O = L-threonyl-[protein] + phosphate</text>
        <dbReference type="Rhea" id="RHEA:47004"/>
        <dbReference type="Rhea" id="RHEA-COMP:11060"/>
        <dbReference type="Rhea" id="RHEA-COMP:11605"/>
        <dbReference type="ChEBI" id="CHEBI:15377"/>
        <dbReference type="ChEBI" id="CHEBI:30013"/>
        <dbReference type="ChEBI" id="CHEBI:43474"/>
        <dbReference type="ChEBI" id="CHEBI:61977"/>
        <dbReference type="EC" id="3.1.3.16"/>
    </reaction>
</comment>
<keyword evidence="6 10" id="KW-0460">Magnesium</keyword>
<proteinExistence type="inferred from homology"/>
<dbReference type="EMBL" id="OV696686">
    <property type="protein sequence ID" value="CAH1232735.1"/>
    <property type="molecule type" value="Genomic_DNA"/>
</dbReference>
<dbReference type="InterPro" id="IPR001932">
    <property type="entry name" value="PPM-type_phosphatase-like_dom"/>
</dbReference>
<dbReference type="Pfam" id="PF13672">
    <property type="entry name" value="PP2C_2"/>
    <property type="match status" value="1"/>
</dbReference>
<keyword evidence="13" id="KW-1185">Reference proteome</keyword>
<accession>A0A8J9W0Q1</accession>
<evidence type="ECO:0000256" key="5">
    <source>
        <dbReference type="ARBA" id="ARBA00022801"/>
    </source>
</evidence>
<comment type="cofactor">
    <cofactor evidence="1 10">
        <name>Mn(2+)</name>
        <dbReference type="ChEBI" id="CHEBI:29035"/>
    </cofactor>
</comment>
<dbReference type="FunFam" id="3.60.40.10:FF:000009">
    <property type="entry name" value="Blast:Protein phosphatase PTC7 homolog"/>
    <property type="match status" value="1"/>
</dbReference>
<dbReference type="PANTHER" id="PTHR12320:SF1">
    <property type="entry name" value="PROTEIN PHOSPHATASE PTC7 HOMOLOG"/>
    <property type="match status" value="1"/>
</dbReference>
<dbReference type="GO" id="GO:0005739">
    <property type="term" value="C:mitochondrion"/>
    <property type="evidence" value="ECO:0007669"/>
    <property type="project" value="TreeGrafter"/>
</dbReference>
<name>A0A8J9W0Q1_BRALA</name>
<evidence type="ECO:0000256" key="2">
    <source>
        <dbReference type="ARBA" id="ARBA00001946"/>
    </source>
</evidence>
<keyword evidence="7 10" id="KW-0904">Protein phosphatase</keyword>
<dbReference type="SMART" id="SM00332">
    <property type="entry name" value="PP2Cc"/>
    <property type="match status" value="1"/>
</dbReference>
<dbReference type="PROSITE" id="PS51746">
    <property type="entry name" value="PPM_2"/>
    <property type="match status" value="1"/>
</dbReference>
<sequence>MQSVIVYGRMLTRALLSPATTQDLRTKRKRDLCLVSTAQGFSKDFNNSIHKKGLFGDDAYFIARYKNVDVLGVADGVGGWRDYGVDPSLFSSSLMKTCERLVQAGRFKPALPIGLIAASYYELLESKGPIVGSSTACVLILDRPSRTLYSANLGDSGFMVVRKGEIVHRSEEQQHYFNTPFQLSLASPREDGLVLSDSPEAAGFMTFLVEEGDLIVTATDGLFDNLSDSMVLKELSKLRDHKYENIERTAQNLAEQAQELAFDPEYMSPFATEAQHAGIDVKGGKPDDITVLLSVVALYAD</sequence>
<dbReference type="InterPro" id="IPR039123">
    <property type="entry name" value="PPTC7"/>
</dbReference>
<evidence type="ECO:0000256" key="8">
    <source>
        <dbReference type="ARBA" id="ARBA00023211"/>
    </source>
</evidence>
<evidence type="ECO:0000313" key="13">
    <source>
        <dbReference type="Proteomes" id="UP000838412"/>
    </source>
</evidence>
<evidence type="ECO:0000313" key="12">
    <source>
        <dbReference type="EMBL" id="CAH1232735.1"/>
    </source>
</evidence>
<comment type="similarity">
    <text evidence="3 10">Belongs to the PP2C family.</text>
</comment>
<protein>
    <recommendedName>
        <fullName evidence="10">Protein phosphatase</fullName>
        <ecNumber evidence="10">3.1.3.16</ecNumber>
    </recommendedName>
</protein>
<dbReference type="SUPFAM" id="SSF81606">
    <property type="entry name" value="PP2C-like"/>
    <property type="match status" value="1"/>
</dbReference>
<dbReference type="GO" id="GO:0046872">
    <property type="term" value="F:metal ion binding"/>
    <property type="evidence" value="ECO:0007669"/>
    <property type="project" value="UniProtKB-UniRule"/>
</dbReference>
<evidence type="ECO:0000256" key="6">
    <source>
        <dbReference type="ARBA" id="ARBA00022842"/>
    </source>
</evidence>
<dbReference type="SMART" id="SM00331">
    <property type="entry name" value="PP2C_SIG"/>
    <property type="match status" value="1"/>
</dbReference>
<evidence type="ECO:0000256" key="7">
    <source>
        <dbReference type="ARBA" id="ARBA00022912"/>
    </source>
</evidence>
<keyword evidence="4 10" id="KW-0479">Metal-binding</keyword>
<dbReference type="Gene3D" id="3.60.40.10">
    <property type="entry name" value="PPM-type phosphatase domain"/>
    <property type="match status" value="1"/>
</dbReference>
<dbReference type="PANTHER" id="PTHR12320">
    <property type="entry name" value="PROTEIN PHOSPHATASE 2C"/>
    <property type="match status" value="1"/>
</dbReference>
<keyword evidence="8 10" id="KW-0464">Manganese</keyword>
<dbReference type="InterPro" id="IPR036457">
    <property type="entry name" value="PPM-type-like_dom_sf"/>
</dbReference>
<evidence type="ECO:0000256" key="10">
    <source>
        <dbReference type="RuleBase" id="RU366020"/>
    </source>
</evidence>
<dbReference type="AlphaFoldDB" id="A0A8J9W0Q1"/>
<dbReference type="GO" id="GO:0004722">
    <property type="term" value="F:protein serine/threonine phosphatase activity"/>
    <property type="evidence" value="ECO:0007669"/>
    <property type="project" value="UniProtKB-EC"/>
</dbReference>
<comment type="catalytic activity">
    <reaction evidence="10">
        <text>O-phospho-L-seryl-[protein] + H2O = L-seryl-[protein] + phosphate</text>
        <dbReference type="Rhea" id="RHEA:20629"/>
        <dbReference type="Rhea" id="RHEA-COMP:9863"/>
        <dbReference type="Rhea" id="RHEA-COMP:11604"/>
        <dbReference type="ChEBI" id="CHEBI:15377"/>
        <dbReference type="ChEBI" id="CHEBI:29999"/>
        <dbReference type="ChEBI" id="CHEBI:43474"/>
        <dbReference type="ChEBI" id="CHEBI:83421"/>
        <dbReference type="EC" id="3.1.3.16"/>
    </reaction>
</comment>
<evidence type="ECO:0000256" key="9">
    <source>
        <dbReference type="ARBA" id="ARBA00048336"/>
    </source>
</evidence>
<comment type="cofactor">
    <cofactor evidence="2 10">
        <name>Mg(2+)</name>
        <dbReference type="ChEBI" id="CHEBI:18420"/>
    </cofactor>
</comment>
<evidence type="ECO:0000259" key="11">
    <source>
        <dbReference type="PROSITE" id="PS51746"/>
    </source>
</evidence>
<feature type="domain" description="PPM-type phosphatase" evidence="11">
    <location>
        <begin position="32"/>
        <end position="296"/>
    </location>
</feature>
<keyword evidence="5 10" id="KW-0378">Hydrolase</keyword>
<dbReference type="OrthoDB" id="60843at2759"/>
<dbReference type="Proteomes" id="UP000838412">
    <property type="component" value="Chromosome 1"/>
</dbReference>
<dbReference type="EC" id="3.1.3.16" evidence="10"/>
<reference evidence="12" key="1">
    <citation type="submission" date="2022-01" db="EMBL/GenBank/DDBJ databases">
        <authorList>
            <person name="Braso-Vives M."/>
        </authorList>
    </citation>
    <scope>NUCLEOTIDE SEQUENCE</scope>
</reference>